<organism evidence="2 3">
    <name type="scientific">Blautia stercoris</name>
    <dbReference type="NCBI Taxonomy" id="871664"/>
    <lineage>
        <taxon>Bacteria</taxon>
        <taxon>Bacillati</taxon>
        <taxon>Bacillota</taxon>
        <taxon>Clostridia</taxon>
        <taxon>Lachnospirales</taxon>
        <taxon>Lachnospiraceae</taxon>
        <taxon>Blautia</taxon>
    </lineage>
</organism>
<proteinExistence type="predicted"/>
<keyword evidence="3" id="KW-1185">Reference proteome</keyword>
<dbReference type="Proteomes" id="UP000661649">
    <property type="component" value="Unassembled WGS sequence"/>
</dbReference>
<evidence type="ECO:0000313" key="3">
    <source>
        <dbReference type="Proteomes" id="UP000661649"/>
    </source>
</evidence>
<accession>A0ABR7PCZ2</accession>
<dbReference type="EMBL" id="JACRTP010000003">
    <property type="protein sequence ID" value="MBC8628726.1"/>
    <property type="molecule type" value="Genomic_DNA"/>
</dbReference>
<name>A0ABR7PCZ2_9FIRM</name>
<sequence length="564" mass="64871">MDRIVQSYMDSFLKSQDIVEKNQSKKFEMFASYCAIEQMYSENFNPIDVVIGDGDDCGIDAIAILVNGLLITSKEEIDDLLEINKKLSEINFIFVQAKTSSNFDYGDMGTFGTGVKDFFSDSPQMRRNEAIIEKSKIVEYIFSKATYIKKKPVCYLYYITTGKWVNDQNCVGRMELVKSDLLDLNIFSNVVYIPVGADLLQKYYRNTIDVIETEIEFSNKILLPEIPGVTQSYLGYIDSESYLKLITGENGEIRKSVFYDNVRDFQGDNPVNHEMSESLRTDSQKFVLLNNGVTVICKELSNIGNKFTLTDYQIVNGCQTSHVIFNNKNDIINGLQLPIKLIETEDDETVNRIIKATNRQTEVSDEQLIALNEFHRKLEAFYGTFTGANRLYYERRSKQYNYGTDIEKVRIVSISTQIKAVASMFYDKPHLASRYYGRLLKSIDGIFNDGHQPLPYYTCAFTLYRLEFLFRNKSIPAQYRKFKYFILMLIKYDLADDKIPEMNANKMNKFCEKILAMASDNSKLTDEVNKLTQLIDKHVTDITSAESTKTATLVENLKTEFVIK</sequence>
<comment type="caution">
    <text evidence="2">The sequence shown here is derived from an EMBL/GenBank/DDBJ whole genome shotgun (WGS) entry which is preliminary data.</text>
</comment>
<evidence type="ECO:0000259" key="1">
    <source>
        <dbReference type="Pfam" id="PF10592"/>
    </source>
</evidence>
<dbReference type="InterPro" id="IPR018891">
    <property type="entry name" value="AIPR_C"/>
</dbReference>
<protein>
    <submittedName>
        <fullName evidence="2">AIPR family protein</fullName>
    </submittedName>
</protein>
<dbReference type="Pfam" id="PF10592">
    <property type="entry name" value="AIPR"/>
    <property type="match status" value="1"/>
</dbReference>
<feature type="domain" description="Abortive phage infection protein C-terminal" evidence="1">
    <location>
        <begin position="258"/>
        <end position="534"/>
    </location>
</feature>
<gene>
    <name evidence="2" type="ORF">H8712_08855</name>
</gene>
<reference evidence="2 3" key="1">
    <citation type="submission" date="2020-08" db="EMBL/GenBank/DDBJ databases">
        <title>Genome public.</title>
        <authorList>
            <person name="Liu C."/>
            <person name="Sun Q."/>
        </authorList>
    </citation>
    <scope>NUCLEOTIDE SEQUENCE [LARGE SCALE GENOMIC DNA]</scope>
    <source>
        <strain evidence="2 3">3_YM_SP_D4_24.mj</strain>
    </source>
</reference>
<dbReference type="RefSeq" id="WP_187558634.1">
    <property type="nucleotide sequence ID" value="NZ_JACRTP010000003.1"/>
</dbReference>
<evidence type="ECO:0000313" key="2">
    <source>
        <dbReference type="EMBL" id="MBC8628726.1"/>
    </source>
</evidence>